<dbReference type="EMBL" id="AMZH03009494">
    <property type="protein sequence ID" value="RRT56724.1"/>
    <property type="molecule type" value="Genomic_DNA"/>
</dbReference>
<dbReference type="Proteomes" id="UP000287651">
    <property type="component" value="Unassembled WGS sequence"/>
</dbReference>
<evidence type="ECO:0000313" key="2">
    <source>
        <dbReference type="EMBL" id="RRT56724.1"/>
    </source>
</evidence>
<sequence length="156" mass="17255">MPVLSLEELDLLTIVDSGAEVINRDDFGQRDSLLEEVMEIYRCHGIRLQIYNTDGRGRLKERLVAAAERVTVRWTTTVNGYVAAGDDVRVGNQKWLVEEEDGNDDDNSSRSDNNRGRSSWVHGCMWQMRRSDAGVATAAVGGVDSKGGGNNATMHE</sequence>
<dbReference type="AlphaFoldDB" id="A0A426YYE7"/>
<evidence type="ECO:0000313" key="3">
    <source>
        <dbReference type="Proteomes" id="UP000287651"/>
    </source>
</evidence>
<comment type="caution">
    <text evidence="2">The sequence shown here is derived from an EMBL/GenBank/DDBJ whole genome shotgun (WGS) entry which is preliminary data.</text>
</comment>
<reference evidence="2 3" key="1">
    <citation type="journal article" date="2014" name="Agronomy (Basel)">
        <title>A Draft Genome Sequence for Ensete ventricosum, the Drought-Tolerant Tree Against Hunger.</title>
        <authorList>
            <person name="Harrison J."/>
            <person name="Moore K.A."/>
            <person name="Paszkiewicz K."/>
            <person name="Jones T."/>
            <person name="Grant M."/>
            <person name="Ambacheew D."/>
            <person name="Muzemil S."/>
            <person name="Studholme D.J."/>
        </authorList>
    </citation>
    <scope>NUCLEOTIDE SEQUENCE [LARGE SCALE GENOMIC DNA]</scope>
</reference>
<organism evidence="2 3">
    <name type="scientific">Ensete ventricosum</name>
    <name type="common">Abyssinian banana</name>
    <name type="synonym">Musa ensete</name>
    <dbReference type="NCBI Taxonomy" id="4639"/>
    <lineage>
        <taxon>Eukaryota</taxon>
        <taxon>Viridiplantae</taxon>
        <taxon>Streptophyta</taxon>
        <taxon>Embryophyta</taxon>
        <taxon>Tracheophyta</taxon>
        <taxon>Spermatophyta</taxon>
        <taxon>Magnoliopsida</taxon>
        <taxon>Liliopsida</taxon>
        <taxon>Zingiberales</taxon>
        <taxon>Musaceae</taxon>
        <taxon>Ensete</taxon>
    </lineage>
</organism>
<gene>
    <name evidence="2" type="ORF">B296_00042051</name>
</gene>
<feature type="region of interest" description="Disordered" evidence="1">
    <location>
        <begin position="98"/>
        <end position="117"/>
    </location>
</feature>
<accession>A0A426YYE7</accession>
<protein>
    <submittedName>
        <fullName evidence="2">Uncharacterized protein</fullName>
    </submittedName>
</protein>
<evidence type="ECO:0000256" key="1">
    <source>
        <dbReference type="SAM" id="MobiDB-lite"/>
    </source>
</evidence>
<name>A0A426YYE7_ENSVE</name>
<proteinExistence type="predicted"/>